<dbReference type="InterPro" id="IPR011712">
    <property type="entry name" value="Sig_transdc_His_kin_sub3_dim/P"/>
</dbReference>
<dbReference type="InterPro" id="IPR005467">
    <property type="entry name" value="His_kinase_dom"/>
</dbReference>
<evidence type="ECO:0000256" key="17">
    <source>
        <dbReference type="SAM" id="Phobius"/>
    </source>
</evidence>
<evidence type="ECO:0000256" key="2">
    <source>
        <dbReference type="ARBA" id="ARBA00001966"/>
    </source>
</evidence>
<dbReference type="Gene3D" id="3.30.565.10">
    <property type="entry name" value="Histidine kinase-like ATPase, C-terminal domain"/>
    <property type="match status" value="1"/>
</dbReference>
<feature type="domain" description="Histidine kinase" evidence="18">
    <location>
        <begin position="230"/>
        <end position="429"/>
    </location>
</feature>
<protein>
    <recommendedName>
        <fullName evidence="5">Oxygen sensor histidine kinase NreB</fullName>
        <ecNumber evidence="4">2.7.13.3</ecNumber>
    </recommendedName>
    <alternativeName>
        <fullName evidence="15">Nitrogen regulation protein B</fullName>
    </alternativeName>
</protein>
<evidence type="ECO:0000256" key="12">
    <source>
        <dbReference type="ARBA" id="ARBA00023012"/>
    </source>
</evidence>
<dbReference type="EC" id="2.7.13.3" evidence="4"/>
<evidence type="ECO:0000313" key="20">
    <source>
        <dbReference type="Proteomes" id="UP000580797"/>
    </source>
</evidence>
<dbReference type="GO" id="GO:0005737">
    <property type="term" value="C:cytoplasm"/>
    <property type="evidence" value="ECO:0007669"/>
    <property type="project" value="UniProtKB-SubCell"/>
</dbReference>
<dbReference type="Pfam" id="PF02518">
    <property type="entry name" value="HATPase_c"/>
    <property type="match status" value="1"/>
</dbReference>
<keyword evidence="17" id="KW-1133">Transmembrane helix</keyword>
<dbReference type="PANTHER" id="PTHR24421:SF62">
    <property type="entry name" value="SENSORY TRANSDUCTION HISTIDINE KINASE"/>
    <property type="match status" value="1"/>
</dbReference>
<keyword evidence="11" id="KW-0408">Iron</keyword>
<comment type="function">
    <text evidence="14">Member of the two-component regulatory system NreB/NreC involved in the control of dissimilatory nitrate/nitrite reduction in response to oxygen. NreB functions as a direct oxygen sensor histidine kinase which is autophosphorylated, in the absence of oxygen, probably at the conserved histidine residue, and transfers its phosphate group probably to a conserved aspartate residue of NreC. NreB/NreC activates the expression of the nitrate (narGHJI) and nitrite (nir) reductase operons, as well as the putative nitrate transporter gene narT.</text>
</comment>
<feature type="transmembrane region" description="Helical" evidence="17">
    <location>
        <begin position="164"/>
        <end position="185"/>
    </location>
</feature>
<evidence type="ECO:0000256" key="8">
    <source>
        <dbReference type="ARBA" id="ARBA00022679"/>
    </source>
</evidence>
<feature type="transmembrane region" description="Helical" evidence="17">
    <location>
        <begin position="101"/>
        <end position="129"/>
    </location>
</feature>
<keyword evidence="17" id="KW-0812">Transmembrane</keyword>
<dbReference type="Proteomes" id="UP000580797">
    <property type="component" value="Unassembled WGS sequence"/>
</dbReference>
<comment type="caution">
    <text evidence="19">The sequence shown here is derived from an EMBL/GenBank/DDBJ whole genome shotgun (WGS) entry which is preliminary data.</text>
</comment>
<keyword evidence="7" id="KW-0963">Cytoplasm</keyword>
<evidence type="ECO:0000256" key="10">
    <source>
        <dbReference type="ARBA" id="ARBA00022777"/>
    </source>
</evidence>
<accession>A0A7W8X0I8</accession>
<feature type="transmembrane region" description="Helical" evidence="17">
    <location>
        <begin position="70"/>
        <end position="89"/>
    </location>
</feature>
<gene>
    <name evidence="19" type="ORF">HD598_000446</name>
</gene>
<dbReference type="GO" id="GO:0046872">
    <property type="term" value="F:metal ion binding"/>
    <property type="evidence" value="ECO:0007669"/>
    <property type="project" value="UniProtKB-KW"/>
</dbReference>
<evidence type="ECO:0000256" key="7">
    <source>
        <dbReference type="ARBA" id="ARBA00022490"/>
    </source>
</evidence>
<keyword evidence="12" id="KW-0902">Two-component regulatory system</keyword>
<evidence type="ECO:0000256" key="9">
    <source>
        <dbReference type="ARBA" id="ARBA00022723"/>
    </source>
</evidence>
<evidence type="ECO:0000256" key="5">
    <source>
        <dbReference type="ARBA" id="ARBA00017322"/>
    </source>
</evidence>
<evidence type="ECO:0000259" key="18">
    <source>
        <dbReference type="PROSITE" id="PS50109"/>
    </source>
</evidence>
<evidence type="ECO:0000256" key="16">
    <source>
        <dbReference type="SAM" id="MobiDB-lite"/>
    </source>
</evidence>
<dbReference type="RefSeq" id="WP_221244574.1">
    <property type="nucleotide sequence ID" value="NZ_BAAARH010000006.1"/>
</dbReference>
<feature type="region of interest" description="Disordered" evidence="16">
    <location>
        <begin position="1"/>
        <end position="24"/>
    </location>
</feature>
<keyword evidence="13" id="KW-0411">Iron-sulfur</keyword>
<dbReference type="GO" id="GO:0046983">
    <property type="term" value="F:protein dimerization activity"/>
    <property type="evidence" value="ECO:0007669"/>
    <property type="project" value="InterPro"/>
</dbReference>
<dbReference type="InterPro" id="IPR036890">
    <property type="entry name" value="HATPase_C_sf"/>
</dbReference>
<feature type="transmembrane region" description="Helical" evidence="17">
    <location>
        <begin position="45"/>
        <end position="63"/>
    </location>
</feature>
<keyword evidence="6" id="KW-0004">4Fe-4S</keyword>
<dbReference type="PROSITE" id="PS50109">
    <property type="entry name" value="HIS_KIN"/>
    <property type="match status" value="1"/>
</dbReference>
<dbReference type="InterPro" id="IPR004358">
    <property type="entry name" value="Sig_transdc_His_kin-like_C"/>
</dbReference>
<dbReference type="CDD" id="cd16917">
    <property type="entry name" value="HATPase_UhpB-NarQ-NarX-like"/>
    <property type="match status" value="1"/>
</dbReference>
<dbReference type="Pfam" id="PF07730">
    <property type="entry name" value="HisKA_3"/>
    <property type="match status" value="1"/>
</dbReference>
<dbReference type="PANTHER" id="PTHR24421">
    <property type="entry name" value="NITRATE/NITRITE SENSOR PROTEIN NARX-RELATED"/>
    <property type="match status" value="1"/>
</dbReference>
<comment type="subcellular location">
    <subcellularLocation>
        <location evidence="3">Cytoplasm</location>
    </subcellularLocation>
</comment>
<proteinExistence type="predicted"/>
<comment type="cofactor">
    <cofactor evidence="2">
        <name>[4Fe-4S] cluster</name>
        <dbReference type="ChEBI" id="CHEBI:49883"/>
    </cofactor>
</comment>
<dbReference type="GO" id="GO:0051539">
    <property type="term" value="F:4 iron, 4 sulfur cluster binding"/>
    <property type="evidence" value="ECO:0007669"/>
    <property type="project" value="UniProtKB-KW"/>
</dbReference>
<evidence type="ECO:0000256" key="4">
    <source>
        <dbReference type="ARBA" id="ARBA00012438"/>
    </source>
</evidence>
<comment type="catalytic activity">
    <reaction evidence="1">
        <text>ATP + protein L-histidine = ADP + protein N-phospho-L-histidine.</text>
        <dbReference type="EC" id="2.7.13.3"/>
    </reaction>
</comment>
<sequence length="431" mass="46479">MTTRQQPPSSLEDKNSASLVSTSDQGFKTPLAPFTEARAVSGMRLGQHVIAVVLPAVAAIRAITDGTHPALVLSAAGLFLACYFFGVQAAPHRGGGRRPHLWLLVLSLVWVGCVVVSAEFVWVAFLLWLLAGHLLRWRTSIAFSLAVFLVVVLAPVMHHGTTSYANVFGPLIGGVFALVISRGYLELLKDAREREALVTTLQRTQTELLGLQDELALSQHQAGAMSERTRISRDLHDTVAQSLTSIRMLALAEGAKAKDDPSQTALSQIETIARESLADVRRIVAALAPTELEDHALGEALRRIVDRFRQDTGLRIELNIDATVPALSPEVNVVLMRITQSALANVKQHAHASFVVVSLVDAADTVRLDILDDGKGMDTTALAGTSRSDNSGYGLEFMRSRLRELGGGLDLESTPGEGTVISAHVPLRKDF</sequence>
<keyword evidence="17" id="KW-0472">Membrane</keyword>
<keyword evidence="10 19" id="KW-0418">Kinase</keyword>
<evidence type="ECO:0000256" key="6">
    <source>
        <dbReference type="ARBA" id="ARBA00022485"/>
    </source>
</evidence>
<dbReference type="GO" id="GO:0000155">
    <property type="term" value="F:phosphorelay sensor kinase activity"/>
    <property type="evidence" value="ECO:0007669"/>
    <property type="project" value="InterPro"/>
</dbReference>
<dbReference type="Gene3D" id="1.20.5.1930">
    <property type="match status" value="1"/>
</dbReference>
<dbReference type="SUPFAM" id="SSF55874">
    <property type="entry name" value="ATPase domain of HSP90 chaperone/DNA topoisomerase II/histidine kinase"/>
    <property type="match status" value="1"/>
</dbReference>
<dbReference type="InterPro" id="IPR003594">
    <property type="entry name" value="HATPase_dom"/>
</dbReference>
<reference evidence="19 20" key="1">
    <citation type="submission" date="2020-08" db="EMBL/GenBank/DDBJ databases">
        <title>Sequencing the genomes of 1000 actinobacteria strains.</title>
        <authorList>
            <person name="Klenk H.-P."/>
        </authorList>
    </citation>
    <scope>NUCLEOTIDE SEQUENCE [LARGE SCALE GENOMIC DNA]</scope>
    <source>
        <strain evidence="19 20">DSM 105783</strain>
    </source>
</reference>
<evidence type="ECO:0000256" key="14">
    <source>
        <dbReference type="ARBA" id="ARBA00024827"/>
    </source>
</evidence>
<evidence type="ECO:0000313" key="19">
    <source>
        <dbReference type="EMBL" id="MBB5511759.1"/>
    </source>
</evidence>
<evidence type="ECO:0000256" key="3">
    <source>
        <dbReference type="ARBA" id="ARBA00004496"/>
    </source>
</evidence>
<dbReference type="PIRSF" id="PIRSF037434">
    <property type="entry name" value="STHK_ChrS"/>
    <property type="match status" value="1"/>
</dbReference>
<keyword evidence="9" id="KW-0479">Metal-binding</keyword>
<feature type="transmembrane region" description="Helical" evidence="17">
    <location>
        <begin position="141"/>
        <end position="158"/>
    </location>
</feature>
<dbReference type="GO" id="GO:0016020">
    <property type="term" value="C:membrane"/>
    <property type="evidence" value="ECO:0007669"/>
    <property type="project" value="InterPro"/>
</dbReference>
<dbReference type="InterPro" id="IPR050482">
    <property type="entry name" value="Sensor_HK_TwoCompSys"/>
</dbReference>
<dbReference type="EMBL" id="JACHDR010000001">
    <property type="protein sequence ID" value="MBB5511759.1"/>
    <property type="molecule type" value="Genomic_DNA"/>
</dbReference>
<organism evidence="19 20">
    <name type="scientific">Neomicrococcus aestuarii</name>
    <dbReference type="NCBI Taxonomy" id="556325"/>
    <lineage>
        <taxon>Bacteria</taxon>
        <taxon>Bacillati</taxon>
        <taxon>Actinomycetota</taxon>
        <taxon>Actinomycetes</taxon>
        <taxon>Micrococcales</taxon>
        <taxon>Micrococcaceae</taxon>
        <taxon>Neomicrococcus</taxon>
    </lineage>
</organism>
<evidence type="ECO:0000256" key="13">
    <source>
        <dbReference type="ARBA" id="ARBA00023014"/>
    </source>
</evidence>
<evidence type="ECO:0000256" key="1">
    <source>
        <dbReference type="ARBA" id="ARBA00000085"/>
    </source>
</evidence>
<dbReference type="InterPro" id="IPR017205">
    <property type="entry name" value="Sig_transdc_His_kinase_ChrS"/>
</dbReference>
<name>A0A7W8X0I8_9MICC</name>
<dbReference type="AlphaFoldDB" id="A0A7W8X0I8"/>
<evidence type="ECO:0000256" key="15">
    <source>
        <dbReference type="ARBA" id="ARBA00030800"/>
    </source>
</evidence>
<evidence type="ECO:0000256" key="11">
    <source>
        <dbReference type="ARBA" id="ARBA00023004"/>
    </source>
</evidence>
<dbReference type="PRINTS" id="PR00344">
    <property type="entry name" value="BCTRLSENSOR"/>
</dbReference>
<keyword evidence="8" id="KW-0808">Transferase</keyword>